<dbReference type="SMART" id="SM00732">
    <property type="entry name" value="YqgFc"/>
    <property type="match status" value="1"/>
</dbReference>
<dbReference type="EC" id="3.1.-.-" evidence="5"/>
<dbReference type="SUPFAM" id="SSF53098">
    <property type="entry name" value="Ribonuclease H-like"/>
    <property type="match status" value="1"/>
</dbReference>
<organism evidence="7 8">
    <name type="scientific">Candidatus Kaiserbacteria bacterium GW2011_GWC2_49_12</name>
    <dbReference type="NCBI Taxonomy" id="1618675"/>
    <lineage>
        <taxon>Bacteria</taxon>
        <taxon>Candidatus Kaiseribacteriota</taxon>
    </lineage>
</organism>
<comment type="subcellular location">
    <subcellularLocation>
        <location evidence="5">Cytoplasm</location>
    </subcellularLocation>
</comment>
<evidence type="ECO:0000313" key="7">
    <source>
        <dbReference type="EMBL" id="KKW06639.1"/>
    </source>
</evidence>
<dbReference type="GO" id="GO:0004518">
    <property type="term" value="F:nuclease activity"/>
    <property type="evidence" value="ECO:0007669"/>
    <property type="project" value="UniProtKB-KW"/>
</dbReference>
<comment type="caution">
    <text evidence="7">The sequence shown here is derived from an EMBL/GenBank/DDBJ whole genome shotgun (WGS) entry which is preliminary data.</text>
</comment>
<dbReference type="InterPro" id="IPR037027">
    <property type="entry name" value="YqgF/RNaseH-like_dom_sf"/>
</dbReference>
<evidence type="ECO:0000256" key="2">
    <source>
        <dbReference type="ARBA" id="ARBA00022517"/>
    </source>
</evidence>
<evidence type="ECO:0000256" key="1">
    <source>
        <dbReference type="ARBA" id="ARBA00022490"/>
    </source>
</evidence>
<name>A0A0G1YJV6_9BACT</name>
<dbReference type="GO" id="GO:0016788">
    <property type="term" value="F:hydrolase activity, acting on ester bonds"/>
    <property type="evidence" value="ECO:0007669"/>
    <property type="project" value="UniProtKB-UniRule"/>
</dbReference>
<keyword evidence="3 5" id="KW-0540">Nuclease</keyword>
<evidence type="ECO:0000313" key="8">
    <source>
        <dbReference type="Proteomes" id="UP000034589"/>
    </source>
</evidence>
<keyword evidence="2 5" id="KW-0690">Ribosome biogenesis</keyword>
<dbReference type="GO" id="GO:0000967">
    <property type="term" value="P:rRNA 5'-end processing"/>
    <property type="evidence" value="ECO:0007669"/>
    <property type="project" value="UniProtKB-UniRule"/>
</dbReference>
<dbReference type="GO" id="GO:0005737">
    <property type="term" value="C:cytoplasm"/>
    <property type="evidence" value="ECO:0007669"/>
    <property type="project" value="UniProtKB-SubCell"/>
</dbReference>
<keyword evidence="4 5" id="KW-0378">Hydrolase</keyword>
<protein>
    <recommendedName>
        <fullName evidence="5">Putative pre-16S rRNA nuclease</fullName>
        <ecNumber evidence="5">3.1.-.-</ecNumber>
    </recommendedName>
</protein>
<dbReference type="Pfam" id="PF03652">
    <property type="entry name" value="RuvX"/>
    <property type="match status" value="1"/>
</dbReference>
<evidence type="ECO:0000259" key="6">
    <source>
        <dbReference type="SMART" id="SM00732"/>
    </source>
</evidence>
<gene>
    <name evidence="7" type="ORF">UY39_C0029G0008</name>
</gene>
<keyword evidence="1 5" id="KW-0963">Cytoplasm</keyword>
<feature type="domain" description="YqgF/RNase H-like" evidence="6">
    <location>
        <begin position="1"/>
        <end position="99"/>
    </location>
</feature>
<dbReference type="InterPro" id="IPR006641">
    <property type="entry name" value="YqgF/RNaseH-like_dom"/>
</dbReference>
<dbReference type="InterPro" id="IPR012337">
    <property type="entry name" value="RNaseH-like_sf"/>
</dbReference>
<proteinExistence type="inferred from homology"/>
<sequence>MKYLGIDYGVKNLGLAISNEEGTIAFPRVTMANDRDILSRIATLAKEEGIDAIVIGDTRAFSGAENFMTAESELFAHDLSEKTGLEVISASEAWSSREATRFAPKGVKSDAAEAAVILQRFLEMQGT</sequence>
<comment type="function">
    <text evidence="5">Could be a nuclease involved in processing of the 5'-end of pre-16S rRNA.</text>
</comment>
<evidence type="ECO:0000256" key="5">
    <source>
        <dbReference type="HAMAP-Rule" id="MF_00651"/>
    </source>
</evidence>
<comment type="similarity">
    <text evidence="5">Belongs to the YqgF HJR family.</text>
</comment>
<dbReference type="EMBL" id="LCPV01000029">
    <property type="protein sequence ID" value="KKW06639.1"/>
    <property type="molecule type" value="Genomic_DNA"/>
</dbReference>
<dbReference type="CDD" id="cd16964">
    <property type="entry name" value="YqgF"/>
    <property type="match status" value="1"/>
</dbReference>
<reference evidence="7 8" key="1">
    <citation type="journal article" date="2015" name="Nature">
        <title>rRNA introns, odd ribosomes, and small enigmatic genomes across a large radiation of phyla.</title>
        <authorList>
            <person name="Brown C.T."/>
            <person name="Hug L.A."/>
            <person name="Thomas B.C."/>
            <person name="Sharon I."/>
            <person name="Castelle C.J."/>
            <person name="Singh A."/>
            <person name="Wilkins M.J."/>
            <person name="Williams K.H."/>
            <person name="Banfield J.F."/>
        </authorList>
    </citation>
    <scope>NUCLEOTIDE SEQUENCE [LARGE SCALE GENOMIC DNA]</scope>
</reference>
<dbReference type="Gene3D" id="3.30.420.140">
    <property type="entry name" value="YqgF/RNase H-like domain"/>
    <property type="match status" value="1"/>
</dbReference>
<dbReference type="Proteomes" id="UP000034589">
    <property type="component" value="Unassembled WGS sequence"/>
</dbReference>
<evidence type="ECO:0000256" key="3">
    <source>
        <dbReference type="ARBA" id="ARBA00022722"/>
    </source>
</evidence>
<accession>A0A0G1YJV6</accession>
<dbReference type="InterPro" id="IPR005227">
    <property type="entry name" value="YqgF"/>
</dbReference>
<dbReference type="AlphaFoldDB" id="A0A0G1YJV6"/>
<dbReference type="HAMAP" id="MF_00651">
    <property type="entry name" value="Nuclease_YqgF"/>
    <property type="match status" value="1"/>
</dbReference>
<dbReference type="PANTHER" id="PTHR33317:SF4">
    <property type="entry name" value="POLYNUCLEOTIDYL TRANSFERASE, RIBONUCLEASE H-LIKE SUPERFAMILY PROTEIN"/>
    <property type="match status" value="1"/>
</dbReference>
<evidence type="ECO:0000256" key="4">
    <source>
        <dbReference type="ARBA" id="ARBA00022801"/>
    </source>
</evidence>
<dbReference type="PANTHER" id="PTHR33317">
    <property type="entry name" value="POLYNUCLEOTIDYL TRANSFERASE, RIBONUCLEASE H-LIKE SUPERFAMILY PROTEIN"/>
    <property type="match status" value="1"/>
</dbReference>